<reference evidence="5 6" key="1">
    <citation type="journal article" date="2019" name="Int. J. Syst. Evol. Microbiol.">
        <title>The Global Catalogue of Microorganisms (GCM) 10K type strain sequencing project: providing services to taxonomists for standard genome sequencing and annotation.</title>
        <authorList>
            <consortium name="The Broad Institute Genomics Platform"/>
            <consortium name="The Broad Institute Genome Sequencing Center for Infectious Disease"/>
            <person name="Wu L."/>
            <person name="Ma J."/>
        </authorList>
    </citation>
    <scope>NUCLEOTIDE SEQUENCE [LARGE SCALE GENOMIC DNA]</scope>
    <source>
        <strain evidence="5 6">CGMCC 1.15824</strain>
    </source>
</reference>
<evidence type="ECO:0000259" key="4">
    <source>
        <dbReference type="Pfam" id="PF15915"/>
    </source>
</evidence>
<evidence type="ECO:0000313" key="5">
    <source>
        <dbReference type="EMBL" id="MFC4987082.1"/>
    </source>
</evidence>
<dbReference type="AlphaFoldDB" id="A0ABD5QDI5"/>
<dbReference type="PANTHER" id="PTHR34236:SF1">
    <property type="entry name" value="DIMETHYL SULFOXIDE REDUCTASE TRANSCRIPTIONAL ACTIVATOR"/>
    <property type="match status" value="1"/>
</dbReference>
<protein>
    <submittedName>
        <fullName evidence="5">Helix-turn-helix domain-containing protein</fullName>
    </submittedName>
</protein>
<keyword evidence="1" id="KW-0805">Transcription regulation</keyword>
<feature type="domain" description="HTH bat-type" evidence="3">
    <location>
        <begin position="160"/>
        <end position="210"/>
    </location>
</feature>
<dbReference type="RefSeq" id="WP_224830184.1">
    <property type="nucleotide sequence ID" value="NZ_JAIVEF010000045.1"/>
</dbReference>
<sequence length="225" mass="24833">MTTVTELALTSNEVALAETFEALPDLEIRIKSIVADGPQQAMPLVWISGEPQAAIEDALADDSSVTEFDRLLEDSDTDEKLYRIEYAAGVDNMCSAIFSNDGTILDAQCSASNWTFRLLFPERDLLSETVGELEDQGITVDVKRMVEAGRNADLEETAALTEAQEEAINEAYDRGYYDVPRRISLEDLAAELDISHQALSERLRRANKVLASEQIGQPGHDEIAH</sequence>
<proteinExistence type="predicted"/>
<dbReference type="EMBL" id="JBHSJG010000016">
    <property type="protein sequence ID" value="MFC4987082.1"/>
    <property type="molecule type" value="Genomic_DNA"/>
</dbReference>
<feature type="domain" description="Bacterioopsin transcriptional activator GAF and HTH associated" evidence="4">
    <location>
        <begin position="3"/>
        <end position="150"/>
    </location>
</feature>
<dbReference type="Pfam" id="PF15915">
    <property type="entry name" value="BAT"/>
    <property type="match status" value="1"/>
</dbReference>
<gene>
    <name evidence="5" type="ORF">ACFPFO_04735</name>
</gene>
<dbReference type="Pfam" id="PF04967">
    <property type="entry name" value="HTH_10"/>
    <property type="match status" value="1"/>
</dbReference>
<name>A0ABD5QDI5_9EURY</name>
<keyword evidence="6" id="KW-1185">Reference proteome</keyword>
<organism evidence="5 6">
    <name type="scientific">Saliphagus infecundisoli</name>
    <dbReference type="NCBI Taxonomy" id="1849069"/>
    <lineage>
        <taxon>Archaea</taxon>
        <taxon>Methanobacteriati</taxon>
        <taxon>Methanobacteriota</taxon>
        <taxon>Stenosarchaea group</taxon>
        <taxon>Halobacteria</taxon>
        <taxon>Halobacteriales</taxon>
        <taxon>Natrialbaceae</taxon>
        <taxon>Saliphagus</taxon>
    </lineage>
</organism>
<evidence type="ECO:0000313" key="6">
    <source>
        <dbReference type="Proteomes" id="UP001595925"/>
    </source>
</evidence>
<accession>A0ABD5QDI5</accession>
<evidence type="ECO:0000259" key="3">
    <source>
        <dbReference type="Pfam" id="PF04967"/>
    </source>
</evidence>
<dbReference type="InterPro" id="IPR031803">
    <property type="entry name" value="BAT_GAF/HTH-assoc"/>
</dbReference>
<comment type="caution">
    <text evidence="5">The sequence shown here is derived from an EMBL/GenBank/DDBJ whole genome shotgun (WGS) entry which is preliminary data.</text>
</comment>
<evidence type="ECO:0000256" key="1">
    <source>
        <dbReference type="ARBA" id="ARBA00023015"/>
    </source>
</evidence>
<keyword evidence="2" id="KW-0804">Transcription</keyword>
<dbReference type="Proteomes" id="UP001595925">
    <property type="component" value="Unassembled WGS sequence"/>
</dbReference>
<dbReference type="InterPro" id="IPR007050">
    <property type="entry name" value="HTH_bacterioopsin"/>
</dbReference>
<evidence type="ECO:0000256" key="2">
    <source>
        <dbReference type="ARBA" id="ARBA00023163"/>
    </source>
</evidence>
<dbReference type="PANTHER" id="PTHR34236">
    <property type="entry name" value="DIMETHYL SULFOXIDE REDUCTASE TRANSCRIPTIONAL ACTIVATOR"/>
    <property type="match status" value="1"/>
</dbReference>